<reference evidence="2 3" key="1">
    <citation type="journal article" date="2019" name="Int. J. Syst. Evol. Microbiol.">
        <title>The Global Catalogue of Microorganisms (GCM) 10K type strain sequencing project: providing services to taxonomists for standard genome sequencing and annotation.</title>
        <authorList>
            <consortium name="The Broad Institute Genomics Platform"/>
            <consortium name="The Broad Institute Genome Sequencing Center for Infectious Disease"/>
            <person name="Wu L."/>
            <person name="Ma J."/>
        </authorList>
    </citation>
    <scope>NUCLEOTIDE SEQUENCE [LARGE SCALE GENOMIC DNA]</scope>
    <source>
        <strain evidence="2 3">JCM 6307</strain>
    </source>
</reference>
<accession>A0ABN3LA71</accession>
<dbReference type="EMBL" id="BAAATA010000006">
    <property type="protein sequence ID" value="GAA2479113.1"/>
    <property type="molecule type" value="Genomic_DNA"/>
</dbReference>
<proteinExistence type="predicted"/>
<protein>
    <submittedName>
        <fullName evidence="2">Uncharacterized protein</fullName>
    </submittedName>
</protein>
<feature type="compositionally biased region" description="Basic and acidic residues" evidence="1">
    <location>
        <begin position="47"/>
        <end position="62"/>
    </location>
</feature>
<comment type="caution">
    <text evidence="2">The sequence shown here is derived from an EMBL/GenBank/DDBJ whole genome shotgun (WGS) entry which is preliminary data.</text>
</comment>
<feature type="compositionally biased region" description="Basic and acidic residues" evidence="1">
    <location>
        <begin position="1"/>
        <end position="12"/>
    </location>
</feature>
<dbReference type="Proteomes" id="UP001501358">
    <property type="component" value="Unassembled WGS sequence"/>
</dbReference>
<keyword evidence="3" id="KW-1185">Reference proteome</keyword>
<evidence type="ECO:0000313" key="3">
    <source>
        <dbReference type="Proteomes" id="UP001501358"/>
    </source>
</evidence>
<gene>
    <name evidence="2" type="ORF">GCM10010406_14070</name>
</gene>
<evidence type="ECO:0000313" key="2">
    <source>
        <dbReference type="EMBL" id="GAA2479113.1"/>
    </source>
</evidence>
<name>A0ABN3LA71_9ACTN</name>
<feature type="region of interest" description="Disordered" evidence="1">
    <location>
        <begin position="1"/>
        <end position="62"/>
    </location>
</feature>
<organism evidence="2 3">
    <name type="scientific">Streptomyces thermolineatus</name>
    <dbReference type="NCBI Taxonomy" id="44033"/>
    <lineage>
        <taxon>Bacteria</taxon>
        <taxon>Bacillati</taxon>
        <taxon>Actinomycetota</taxon>
        <taxon>Actinomycetes</taxon>
        <taxon>Kitasatosporales</taxon>
        <taxon>Streptomycetaceae</taxon>
        <taxon>Streptomyces</taxon>
    </lineage>
</organism>
<sequence length="62" mass="6853">MSRRFERIKVPDARTGGEQILPLPPAPRRGTGTKVRTGFRRSATGKPPRERPTGRTAKDVAL</sequence>
<evidence type="ECO:0000256" key="1">
    <source>
        <dbReference type="SAM" id="MobiDB-lite"/>
    </source>
</evidence>